<sequence length="779" mass="86088">MADLYGSSNIGNNNNNNNNNNDSLGRHLRPDRPPTAVTVTTTTTSDTSTNADLAAAAAATTVTASASTAAAGASLSVSPKPTKRSSATTCVTCRARKVRCDGRRDICSNCERLGFSCTYEDPSSEPNGLAAAPTFPLPRRRVRQACQSCHSRKARCSGHTPACDRCRAQGIECVYRASKRTRLSINPPGRGDQIVRSPTSSTSAAATNRDQQNRRSLSREDGIHDSDAVGPDVVASNTPSTFNHDLSAPDPQFESLISRALDNFFRHVHHIPMLSFLHRASLMQRHHVGGLDRPLLLALIGITSMLTDLGPGTRDYGEKCIDESESLILKSLENASTIKVQTLALIIKYRILTRRFSSAFMLAATAARFATALRLNYENPDLCFLAQESRRRLMWALFMIDQGMAGGYRDLTLWTPETIHISLPCNERDFEFDLAPPSLRPLVPSPDESENDDIGSLALHVRILWLRGRILKFAKRASNCSQDDLGRLQEQLQSFAKELSDFAERLPVSFRWSDNSLRLRAYSPRLCVFIMIHVWWRQCNCDLFRIGLVGLRDSVSRSAAERLGPDFIAGCQRQCFEHAMEMSNMFTSVKELDHYPVADLDMPVCAYQCIRMLYYIYHLNAEEYGLTPDVLRKKASVCLDVIKGCCSGTAAVSIATPSRLLSEEPQDERNGNGAKRVRLSRAKQVQLVEDPDSGAPAADELTNRPFGIGAWEDIQVPEAEKPAEQAPVLLQPTAIGSLEVNNAFEGALDSLDFNMEPMGLDSLAWFSNEWAQGDFQGEF</sequence>
<keyword evidence="4" id="KW-0804">Transcription</keyword>
<dbReference type="SUPFAM" id="SSF57701">
    <property type="entry name" value="Zn2/Cys6 DNA-binding domain"/>
    <property type="match status" value="2"/>
</dbReference>
<feature type="domain" description="Zn(2)-C6 fungal-type" evidence="7">
    <location>
        <begin position="145"/>
        <end position="175"/>
    </location>
</feature>
<feature type="region of interest" description="Disordered" evidence="6">
    <location>
        <begin position="1"/>
        <end position="46"/>
    </location>
</feature>
<dbReference type="PROSITE" id="PS00463">
    <property type="entry name" value="ZN2_CY6_FUNGAL_1"/>
    <property type="match status" value="2"/>
</dbReference>
<organism evidence="8 9">
    <name type="scientific">Colletotrichum liriopes</name>
    <dbReference type="NCBI Taxonomy" id="708192"/>
    <lineage>
        <taxon>Eukaryota</taxon>
        <taxon>Fungi</taxon>
        <taxon>Dikarya</taxon>
        <taxon>Ascomycota</taxon>
        <taxon>Pezizomycotina</taxon>
        <taxon>Sordariomycetes</taxon>
        <taxon>Hypocreomycetidae</taxon>
        <taxon>Glomerellales</taxon>
        <taxon>Glomerellaceae</taxon>
        <taxon>Colletotrichum</taxon>
        <taxon>Colletotrichum spaethianum species complex</taxon>
    </lineage>
</organism>
<evidence type="ECO:0000256" key="2">
    <source>
        <dbReference type="ARBA" id="ARBA00022723"/>
    </source>
</evidence>
<dbReference type="Proteomes" id="UP001055172">
    <property type="component" value="Unassembled WGS sequence"/>
</dbReference>
<keyword evidence="9" id="KW-1185">Reference proteome</keyword>
<comment type="caution">
    <text evidence="8">The sequence shown here is derived from an EMBL/GenBank/DDBJ whole genome shotgun (WGS) entry which is preliminary data.</text>
</comment>
<dbReference type="CDD" id="cd12148">
    <property type="entry name" value="fungal_TF_MHR"/>
    <property type="match status" value="1"/>
</dbReference>
<accession>A0AA37H0L3</accession>
<dbReference type="EMBL" id="BPPX01000060">
    <property type="protein sequence ID" value="GJC90811.1"/>
    <property type="molecule type" value="Genomic_DNA"/>
</dbReference>
<dbReference type="PANTHER" id="PTHR47338:SF7">
    <property type="entry name" value="ZN(II)2CYS6 TRANSCRIPTION FACTOR (EUROFUNG)"/>
    <property type="match status" value="1"/>
</dbReference>
<reference evidence="8 9" key="1">
    <citation type="submission" date="2021-07" db="EMBL/GenBank/DDBJ databases">
        <title>Genome data of Colletotrichum spaethianum.</title>
        <authorList>
            <person name="Utami Y.D."/>
            <person name="Hiruma K."/>
        </authorList>
    </citation>
    <scope>NUCLEOTIDE SEQUENCE [LARGE SCALE GENOMIC DNA]</scope>
    <source>
        <strain evidence="8 9">MAFF 242679</strain>
    </source>
</reference>
<dbReference type="GO" id="GO:0006351">
    <property type="term" value="P:DNA-templated transcription"/>
    <property type="evidence" value="ECO:0007669"/>
    <property type="project" value="InterPro"/>
</dbReference>
<dbReference type="PRINTS" id="PR00755">
    <property type="entry name" value="AFLATOXINBRP"/>
</dbReference>
<feature type="compositionally biased region" description="Basic and acidic residues" evidence="6">
    <location>
        <begin position="211"/>
        <end position="227"/>
    </location>
</feature>
<dbReference type="GO" id="GO:0000981">
    <property type="term" value="F:DNA-binding transcription factor activity, RNA polymerase II-specific"/>
    <property type="evidence" value="ECO:0007669"/>
    <property type="project" value="InterPro"/>
</dbReference>
<feature type="compositionally biased region" description="Low complexity" evidence="6">
    <location>
        <begin position="35"/>
        <end position="46"/>
    </location>
</feature>
<dbReference type="InterPro" id="IPR050815">
    <property type="entry name" value="TF_fung"/>
</dbReference>
<evidence type="ECO:0000256" key="1">
    <source>
        <dbReference type="ARBA" id="ARBA00004123"/>
    </source>
</evidence>
<keyword evidence="3" id="KW-0805">Transcription regulation</keyword>
<keyword evidence="5" id="KW-0539">Nucleus</keyword>
<comment type="subcellular location">
    <subcellularLocation>
        <location evidence="1">Nucleus</location>
    </subcellularLocation>
</comment>
<dbReference type="SMART" id="SM00906">
    <property type="entry name" value="Fungal_trans"/>
    <property type="match status" value="1"/>
</dbReference>
<feature type="compositionally biased region" description="Low complexity" evidence="6">
    <location>
        <begin position="12"/>
        <end position="21"/>
    </location>
</feature>
<dbReference type="Gene3D" id="4.10.240.10">
    <property type="entry name" value="Zn(2)-C6 fungal-type DNA-binding domain"/>
    <property type="match status" value="2"/>
</dbReference>
<proteinExistence type="predicted"/>
<evidence type="ECO:0000256" key="5">
    <source>
        <dbReference type="ARBA" id="ARBA00023242"/>
    </source>
</evidence>
<dbReference type="InterPro" id="IPR036864">
    <property type="entry name" value="Zn2-C6_fun-type_DNA-bd_sf"/>
</dbReference>
<feature type="compositionally biased region" description="Polar residues" evidence="6">
    <location>
        <begin position="1"/>
        <end position="11"/>
    </location>
</feature>
<dbReference type="Pfam" id="PF00172">
    <property type="entry name" value="Zn_clus"/>
    <property type="match status" value="2"/>
</dbReference>
<dbReference type="AlphaFoldDB" id="A0AA37H0L3"/>
<dbReference type="InterPro" id="IPR007219">
    <property type="entry name" value="XnlR_reg_dom"/>
</dbReference>
<evidence type="ECO:0000259" key="7">
    <source>
        <dbReference type="PROSITE" id="PS50048"/>
    </source>
</evidence>
<dbReference type="InterPro" id="IPR001138">
    <property type="entry name" value="Zn2Cys6_DnaBD"/>
</dbReference>
<dbReference type="SMART" id="SM00066">
    <property type="entry name" value="GAL4"/>
    <property type="match status" value="2"/>
</dbReference>
<evidence type="ECO:0000256" key="3">
    <source>
        <dbReference type="ARBA" id="ARBA00023015"/>
    </source>
</evidence>
<dbReference type="CDD" id="cd00067">
    <property type="entry name" value="GAL4"/>
    <property type="match status" value="2"/>
</dbReference>
<evidence type="ECO:0000256" key="4">
    <source>
        <dbReference type="ARBA" id="ARBA00023163"/>
    </source>
</evidence>
<evidence type="ECO:0000313" key="9">
    <source>
        <dbReference type="Proteomes" id="UP001055172"/>
    </source>
</evidence>
<evidence type="ECO:0000313" key="8">
    <source>
        <dbReference type="EMBL" id="GJC90811.1"/>
    </source>
</evidence>
<keyword evidence="2" id="KW-0479">Metal-binding</keyword>
<evidence type="ECO:0000256" key="6">
    <source>
        <dbReference type="SAM" id="MobiDB-lite"/>
    </source>
</evidence>
<dbReference type="Pfam" id="PF04082">
    <property type="entry name" value="Fungal_trans"/>
    <property type="match status" value="1"/>
</dbReference>
<feature type="compositionally biased region" description="Polar residues" evidence="6">
    <location>
        <begin position="235"/>
        <end position="244"/>
    </location>
</feature>
<dbReference type="GO" id="GO:0003677">
    <property type="term" value="F:DNA binding"/>
    <property type="evidence" value="ECO:0007669"/>
    <property type="project" value="InterPro"/>
</dbReference>
<name>A0AA37H0L3_9PEZI</name>
<dbReference type="PROSITE" id="PS50048">
    <property type="entry name" value="ZN2_CY6_FUNGAL_2"/>
    <property type="match status" value="2"/>
</dbReference>
<gene>
    <name evidence="8" type="ORF">ColLi_13649</name>
</gene>
<feature type="region of interest" description="Disordered" evidence="6">
    <location>
        <begin position="184"/>
        <end position="246"/>
    </location>
</feature>
<dbReference type="PANTHER" id="PTHR47338">
    <property type="entry name" value="ZN(II)2CYS6 TRANSCRIPTION FACTOR (EUROFUNG)-RELATED"/>
    <property type="match status" value="1"/>
</dbReference>
<dbReference type="GO" id="GO:0005634">
    <property type="term" value="C:nucleus"/>
    <property type="evidence" value="ECO:0007669"/>
    <property type="project" value="UniProtKB-SubCell"/>
</dbReference>
<dbReference type="GO" id="GO:0008270">
    <property type="term" value="F:zinc ion binding"/>
    <property type="evidence" value="ECO:0007669"/>
    <property type="project" value="InterPro"/>
</dbReference>
<feature type="domain" description="Zn(2)-C6 fungal-type" evidence="7">
    <location>
        <begin position="89"/>
        <end position="119"/>
    </location>
</feature>
<protein>
    <submittedName>
        <fullName evidence="8">Transcriptional regulatory protein C530.11c</fullName>
    </submittedName>
</protein>